<dbReference type="AlphaFoldDB" id="A0A4Z0LYY2"/>
<organism evidence="2 3">
    <name type="scientific">Mangrovimicrobium sediminis</name>
    <dbReference type="NCBI Taxonomy" id="2562682"/>
    <lineage>
        <taxon>Bacteria</taxon>
        <taxon>Pseudomonadati</taxon>
        <taxon>Pseudomonadota</taxon>
        <taxon>Gammaproteobacteria</taxon>
        <taxon>Cellvibrionales</taxon>
        <taxon>Halieaceae</taxon>
        <taxon>Mangrovimicrobium</taxon>
    </lineage>
</organism>
<feature type="compositionally biased region" description="Polar residues" evidence="1">
    <location>
        <begin position="664"/>
        <end position="679"/>
    </location>
</feature>
<proteinExistence type="predicted"/>
<feature type="region of interest" description="Disordered" evidence="1">
    <location>
        <begin position="204"/>
        <end position="233"/>
    </location>
</feature>
<protein>
    <submittedName>
        <fullName evidence="2">Carbohydrate-binding family V/XII</fullName>
    </submittedName>
</protein>
<evidence type="ECO:0000313" key="2">
    <source>
        <dbReference type="EMBL" id="TGD72328.1"/>
    </source>
</evidence>
<keyword evidence="3" id="KW-1185">Reference proteome</keyword>
<dbReference type="EMBL" id="SRLE01000010">
    <property type="protein sequence ID" value="TGD72328.1"/>
    <property type="molecule type" value="Genomic_DNA"/>
</dbReference>
<reference evidence="2 3" key="1">
    <citation type="submission" date="2019-04" db="EMBL/GenBank/DDBJ databases">
        <title>Taxonomy of novel Haliea sp. from mangrove soil of West Coast of India.</title>
        <authorList>
            <person name="Verma A."/>
            <person name="Kumar P."/>
            <person name="Krishnamurthi S."/>
        </authorList>
    </citation>
    <scope>NUCLEOTIDE SEQUENCE [LARGE SCALE GENOMIC DNA]</scope>
    <source>
        <strain evidence="2 3">SAOS-164</strain>
    </source>
</reference>
<accession>A0A4Z0LYY2</accession>
<dbReference type="Proteomes" id="UP000298050">
    <property type="component" value="Unassembled WGS sequence"/>
</dbReference>
<evidence type="ECO:0000313" key="3">
    <source>
        <dbReference type="Proteomes" id="UP000298050"/>
    </source>
</evidence>
<feature type="region of interest" description="Disordered" evidence="1">
    <location>
        <begin position="594"/>
        <end position="685"/>
    </location>
</feature>
<dbReference type="OrthoDB" id="102964at2"/>
<feature type="compositionally biased region" description="Polar residues" evidence="1">
    <location>
        <begin position="631"/>
        <end position="640"/>
    </location>
</feature>
<comment type="caution">
    <text evidence="2">The sequence shown here is derived from an EMBL/GenBank/DDBJ whole genome shotgun (WGS) entry which is preliminary data.</text>
</comment>
<feature type="compositionally biased region" description="Basic and acidic residues" evidence="1">
    <location>
        <begin position="620"/>
        <end position="629"/>
    </location>
</feature>
<name>A0A4Z0LYY2_9GAMM</name>
<gene>
    <name evidence="2" type="ORF">E4634_15160</name>
</gene>
<sequence length="715" mass="79073">MAAPATAVDWPQEVVTDEGSIVVYQPQPESLQGNVLRGRAAMSLQLNNSDETIFGAFWFEAKLDTDRAAGTALIRDVRVTQVKWPDSKDAAEQRFTAIVEGALPENGFEISMERLTASLQTAEAEVKSLENLRHDPPAILFSEQPAVLLMYDGKPRYGAIDNSPYERVLNTPMAVVRRKGSDEYWLSSGKFWYRAADPMGPWTQTTSPPADLARMLPPAEDDTPQPDTPPAIVTADEPSELIVTQGKPAWKSLTGGELLYVENTESPWLRDLPTGNMYLLLSGRWYRAKSEKGPWTFVPADELPTAFARIPPDSDIGGLRSAVAGTEEAEDAVLDAQVPQTAAIKRSEASLAVSYDGKPTFEKIPGTSVAYAVNTASQVLEVGGRYYAVDNGVWFTAADATGPWQVADSIPREEIQQIPPSSPVYNTTYVHIYESTPEVVYVGYLPGYLWSFPYYGVPVYGTGWYYPPYFGRYYYPRPPTWGFNVGYNPWTGWSFGLSYSNGFLSFGMAWGGGYPGGYRPWGCCNGWYGGGYRGPVVINTGDINIGNNINIGNRTNIGNKLQGGDRINLNRARDNLYTSPANRARLADAASAKAQLPRARPADNRANDVFADGSGNVARRVQDGWEARDNGQWSRPSFSEQQKQQAAGTLQQHTTQAQRDAAQSAIQNRSQMNTRQMTPPQLDRHSLDRAYNARQMGMQREMARPQNLKGGFRRR</sequence>
<evidence type="ECO:0000256" key="1">
    <source>
        <dbReference type="SAM" id="MobiDB-lite"/>
    </source>
</evidence>
<feature type="compositionally biased region" description="Low complexity" evidence="1">
    <location>
        <begin position="641"/>
        <end position="652"/>
    </location>
</feature>